<protein>
    <submittedName>
        <fullName evidence="2">Uncharacterized protein</fullName>
    </submittedName>
</protein>
<keyword evidence="1" id="KW-1133">Transmembrane helix</keyword>
<dbReference type="Proteomes" id="UP000182059">
    <property type="component" value="Unassembled WGS sequence"/>
</dbReference>
<dbReference type="AlphaFoldDB" id="A0A1J5GBA6"/>
<keyword evidence="1" id="KW-0812">Transmembrane</keyword>
<proteinExistence type="predicted"/>
<accession>A0A1J5GBA6</accession>
<organism evidence="2 3">
    <name type="scientific">Candidatus Nomurabacteria bacterium CG2_30_43_9</name>
    <dbReference type="NCBI Taxonomy" id="1805283"/>
    <lineage>
        <taxon>Bacteria</taxon>
        <taxon>Candidatus Nomuraibacteriota</taxon>
    </lineage>
</organism>
<keyword evidence="1" id="KW-0472">Membrane</keyword>
<evidence type="ECO:0000256" key="1">
    <source>
        <dbReference type="SAM" id="Phobius"/>
    </source>
</evidence>
<comment type="caution">
    <text evidence="2">The sequence shown here is derived from an EMBL/GenBank/DDBJ whole genome shotgun (WGS) entry which is preliminary data.</text>
</comment>
<feature type="transmembrane region" description="Helical" evidence="1">
    <location>
        <begin position="18"/>
        <end position="35"/>
    </location>
</feature>
<sequence>MSKKPIAMSVFFEIQNFTLSYGIIFSEVFYVVLFWEFDMNREKICGCSCGLPLEASDIRLDIHLVINQKPVLVRAEWI</sequence>
<dbReference type="EMBL" id="MNYX01000031">
    <property type="protein sequence ID" value="OIP65887.1"/>
    <property type="molecule type" value="Genomic_DNA"/>
</dbReference>
<evidence type="ECO:0000313" key="2">
    <source>
        <dbReference type="EMBL" id="OIP65887.1"/>
    </source>
</evidence>
<evidence type="ECO:0000313" key="3">
    <source>
        <dbReference type="Proteomes" id="UP000182059"/>
    </source>
</evidence>
<name>A0A1J5GBA6_9BACT</name>
<reference evidence="2 3" key="1">
    <citation type="journal article" date="2016" name="Environ. Microbiol.">
        <title>Genomic resolution of a cold subsurface aquifer community provides metabolic insights for novel microbes adapted to high CO concentrations.</title>
        <authorList>
            <person name="Probst A.J."/>
            <person name="Castelle C.J."/>
            <person name="Singh A."/>
            <person name="Brown C.T."/>
            <person name="Anantharaman K."/>
            <person name="Sharon I."/>
            <person name="Hug L.A."/>
            <person name="Burstein D."/>
            <person name="Emerson J.B."/>
            <person name="Thomas B.C."/>
            <person name="Banfield J.F."/>
        </authorList>
    </citation>
    <scope>NUCLEOTIDE SEQUENCE [LARGE SCALE GENOMIC DNA]</scope>
    <source>
        <strain evidence="2">CG2_30_43_9</strain>
    </source>
</reference>
<gene>
    <name evidence="2" type="ORF">AUK15_01175</name>
</gene>